<feature type="region of interest" description="Disordered" evidence="1">
    <location>
        <begin position="526"/>
        <end position="548"/>
    </location>
</feature>
<dbReference type="Pfam" id="PF18962">
    <property type="entry name" value="Por_Secre_tail"/>
    <property type="match status" value="1"/>
</dbReference>
<feature type="domain" description="Secretion system C-terminal sorting" evidence="3">
    <location>
        <begin position="559"/>
        <end position="625"/>
    </location>
</feature>
<accession>A0AAU9D252</accession>
<dbReference type="Proteomes" id="UP001348817">
    <property type="component" value="Chromosome"/>
</dbReference>
<keyword evidence="5" id="KW-1185">Reference proteome</keyword>
<gene>
    <name evidence="4" type="ORF">FUAX_09260</name>
</gene>
<dbReference type="NCBIfam" id="TIGR04183">
    <property type="entry name" value="Por_Secre_tail"/>
    <property type="match status" value="1"/>
</dbReference>
<dbReference type="InterPro" id="IPR008979">
    <property type="entry name" value="Galactose-bd-like_sf"/>
</dbReference>
<dbReference type="Gene3D" id="2.60.120.260">
    <property type="entry name" value="Galactose-binding domain-like"/>
    <property type="match status" value="1"/>
</dbReference>
<dbReference type="InterPro" id="IPR011050">
    <property type="entry name" value="Pectin_lyase_fold/virulence"/>
</dbReference>
<dbReference type="InterPro" id="IPR026444">
    <property type="entry name" value="Secre_tail"/>
</dbReference>
<dbReference type="PANTHER" id="PTHR45713:SF6">
    <property type="entry name" value="F5_8 TYPE C DOMAIN-CONTAINING PROTEIN"/>
    <property type="match status" value="1"/>
</dbReference>
<evidence type="ECO:0000256" key="1">
    <source>
        <dbReference type="SAM" id="MobiDB-lite"/>
    </source>
</evidence>
<dbReference type="AlphaFoldDB" id="A0AAU9D252"/>
<dbReference type="SUPFAM" id="SSF51126">
    <property type="entry name" value="Pectin lyase-like"/>
    <property type="match status" value="1"/>
</dbReference>
<keyword evidence="2" id="KW-0732">Signal</keyword>
<evidence type="ECO:0000259" key="3">
    <source>
        <dbReference type="Pfam" id="PF18962"/>
    </source>
</evidence>
<protein>
    <recommendedName>
        <fullName evidence="3">Secretion system C-terminal sorting domain-containing protein</fullName>
    </recommendedName>
</protein>
<sequence>MRRFLLTILALTFFSAGYSAEINFTTATFTVEALEAIPSGSTVLFEPGVYKMNEALRNAWQGTKRHRITYKRKGDKGEVIFDAGEMEGLLGLQFRYMEELVFRDLVFENIKFGLYGCKKSTIDRVTVRENKVTADGIVALLRCDHCVISNCEIILSDKAENGRGIAVWNGDYNKILNNTIRGRLRGAVKTWTSQNGDDRSMNLLIQGGHYTRETTEGSEDHGIYTHDCTTVVIDGVTISGFSDSSAGGSIKLKNDDNIEVKNCVFSTSGILLRIESQTWFHLENLWIHDNLFIDGSVGSWTPDLAPEGIVIENNRFLKGSVGIARNATAENFNKYSALAKKNGGIYRNEIAKAISAPEGTNVCGNFMRTTAVDDDAPLTNIALGKPARQSNDLTEQSVAGLAVDGNTEAGQEANLARTHPGEKRYWQVNLGGVAEIHSIKIWAGTEDLNNFDVLVSRDFMGPKGNGKDYGKEACVVKRFKAGTVGEMYELEFESPVFGKYVRIARRGEDDALDLAEVEVMGKMLTEEDPSSDPAHVPEQAPEPEEPETLAITDPNEISISPNPVADRLHVVAKSEIKRVELINLSGKVINVFEAPGREVELYLKGLGKGLYFVLVSTHDGNVIRNRLVKR</sequence>
<dbReference type="InterPro" id="IPR006626">
    <property type="entry name" value="PbH1"/>
</dbReference>
<feature type="chain" id="PRO_5043437410" description="Secretion system C-terminal sorting domain-containing protein" evidence="2">
    <location>
        <begin position="21"/>
        <end position="630"/>
    </location>
</feature>
<organism evidence="4 5">
    <name type="scientific">Fulvitalea axinellae</name>
    <dbReference type="NCBI Taxonomy" id="1182444"/>
    <lineage>
        <taxon>Bacteria</taxon>
        <taxon>Pseudomonadati</taxon>
        <taxon>Bacteroidota</taxon>
        <taxon>Cytophagia</taxon>
        <taxon>Cytophagales</taxon>
        <taxon>Persicobacteraceae</taxon>
        <taxon>Fulvitalea</taxon>
    </lineage>
</organism>
<evidence type="ECO:0000313" key="4">
    <source>
        <dbReference type="EMBL" id="BDD08494.1"/>
    </source>
</evidence>
<dbReference type="EMBL" id="AP025314">
    <property type="protein sequence ID" value="BDD08494.1"/>
    <property type="molecule type" value="Genomic_DNA"/>
</dbReference>
<evidence type="ECO:0000313" key="5">
    <source>
        <dbReference type="Proteomes" id="UP001348817"/>
    </source>
</evidence>
<dbReference type="KEGG" id="fax:FUAX_09260"/>
<name>A0AAU9D252_9BACT</name>
<reference evidence="4 5" key="1">
    <citation type="submission" date="2021-12" db="EMBL/GenBank/DDBJ databases">
        <title>Genome sequencing of bacteria with rrn-lacking chromosome and rrn-plasmid.</title>
        <authorList>
            <person name="Anda M."/>
            <person name="Iwasaki W."/>
        </authorList>
    </citation>
    <scope>NUCLEOTIDE SEQUENCE [LARGE SCALE GENOMIC DNA]</scope>
    <source>
        <strain evidence="4 5">DSM 100852</strain>
    </source>
</reference>
<dbReference type="InterPro" id="IPR051941">
    <property type="entry name" value="BG_Antigen-Binding_Lectin"/>
</dbReference>
<feature type="signal peptide" evidence="2">
    <location>
        <begin position="1"/>
        <end position="20"/>
    </location>
</feature>
<dbReference type="RefSeq" id="WP_338393750.1">
    <property type="nucleotide sequence ID" value="NZ_AP025314.1"/>
</dbReference>
<dbReference type="SMART" id="SM00710">
    <property type="entry name" value="PbH1"/>
    <property type="match status" value="6"/>
</dbReference>
<proteinExistence type="predicted"/>
<dbReference type="Gene3D" id="2.160.20.10">
    <property type="entry name" value="Single-stranded right-handed beta-helix, Pectin lyase-like"/>
    <property type="match status" value="1"/>
</dbReference>
<dbReference type="PANTHER" id="PTHR45713">
    <property type="entry name" value="FTP DOMAIN-CONTAINING PROTEIN"/>
    <property type="match status" value="1"/>
</dbReference>
<dbReference type="InterPro" id="IPR012334">
    <property type="entry name" value="Pectin_lyas_fold"/>
</dbReference>
<dbReference type="SUPFAM" id="SSF49785">
    <property type="entry name" value="Galactose-binding domain-like"/>
    <property type="match status" value="1"/>
</dbReference>
<evidence type="ECO:0000256" key="2">
    <source>
        <dbReference type="SAM" id="SignalP"/>
    </source>
</evidence>